<evidence type="ECO:0000256" key="5">
    <source>
        <dbReference type="ARBA" id="ARBA00022833"/>
    </source>
</evidence>
<gene>
    <name evidence="12" type="ORF">SAMN05216564_101440</name>
</gene>
<dbReference type="PROSITE" id="PS50860">
    <property type="entry name" value="AA_TRNA_LIGASE_II_ALA"/>
    <property type="match status" value="1"/>
</dbReference>
<evidence type="ECO:0000256" key="1">
    <source>
        <dbReference type="ARBA" id="ARBA00008226"/>
    </source>
</evidence>
<evidence type="ECO:0000256" key="3">
    <source>
        <dbReference type="ARBA" id="ARBA00022598"/>
    </source>
</evidence>
<name>A0A1H3EHA0_9EURY</name>
<organism evidence="12 13">
    <name type="scientific">Halopenitus persicus</name>
    <dbReference type="NCBI Taxonomy" id="1048396"/>
    <lineage>
        <taxon>Archaea</taxon>
        <taxon>Methanobacteriati</taxon>
        <taxon>Methanobacteriota</taxon>
        <taxon>Stenosarchaea group</taxon>
        <taxon>Halobacteria</taxon>
        <taxon>Halobacteriales</taxon>
        <taxon>Haloferacaceae</taxon>
        <taxon>Halopenitus</taxon>
    </lineage>
</organism>
<evidence type="ECO:0000256" key="10">
    <source>
        <dbReference type="SAM" id="MobiDB-lite"/>
    </source>
</evidence>
<evidence type="ECO:0000256" key="7">
    <source>
        <dbReference type="ARBA" id="ARBA00022884"/>
    </source>
</evidence>
<dbReference type="Gene3D" id="3.30.980.10">
    <property type="entry name" value="Threonyl-trna Synthetase, Chain A, domain 2"/>
    <property type="match status" value="1"/>
</dbReference>
<dbReference type="GO" id="GO:0006419">
    <property type="term" value="P:alanyl-tRNA aminoacylation"/>
    <property type="evidence" value="ECO:0007669"/>
    <property type="project" value="InterPro"/>
</dbReference>
<protein>
    <submittedName>
        <fullName evidence="12">Alanyl-tRNA synthetase</fullName>
    </submittedName>
</protein>
<dbReference type="GO" id="GO:0000049">
    <property type="term" value="F:tRNA binding"/>
    <property type="evidence" value="ECO:0007669"/>
    <property type="project" value="UniProtKB-KW"/>
</dbReference>
<reference evidence="13" key="1">
    <citation type="submission" date="2016-10" db="EMBL/GenBank/DDBJ databases">
        <authorList>
            <person name="Varghese N."/>
            <person name="Submissions S."/>
        </authorList>
    </citation>
    <scope>NUCLEOTIDE SEQUENCE [LARGE SCALE GENOMIC DNA]</scope>
    <source>
        <strain evidence="13">DC30,IBRC 10041,KCTC 4046</strain>
    </source>
</reference>
<evidence type="ECO:0000256" key="2">
    <source>
        <dbReference type="ARBA" id="ARBA00022555"/>
    </source>
</evidence>
<sequence>MTASRAPADPDVRTFETTVERVDGTSITLAETYFYPESGGQPADRGTIAGVDVTHVEAVDGDVVHHLAEAPSIAAGDTVSCAIDPAFRTYCMRAHTASHVLYGAARRCFDGLGYAGFDIGTETVRVDLTTDEPIGEDDLIELERLSNRAVWDALSVSWETMPAAEARSLPDIAFNERTEEGAMADRPESVRVVTIEGWDTAACGGTHVSNTREIGPIEVIDRSNPGEGRTRVEFAVGPAGIEHRATVHRSARAASRAADANVADLPDAVTRLREETDDLAAEVASLRSALLSARIADLERVETPAADRDAAAATWAVGTIGGDGSGGDGSNDSGSTDAGSAGDDPLAGIGPNDLQEPVEDAVGTGPDAPDVVAVVGADGAPFVVVATSGETAPGAGEIVDAVTDEFGGGGGGSATFAQGGGIDGEPAAVAEFLRSEAAALVAPDAER</sequence>
<feature type="region of interest" description="Disordered" evidence="10">
    <location>
        <begin position="320"/>
        <end position="366"/>
    </location>
</feature>
<dbReference type="PANTHER" id="PTHR11777">
    <property type="entry name" value="ALANYL-TRNA SYNTHETASE"/>
    <property type="match status" value="1"/>
</dbReference>
<evidence type="ECO:0000256" key="6">
    <source>
        <dbReference type="ARBA" id="ARBA00022840"/>
    </source>
</evidence>
<evidence type="ECO:0000313" key="13">
    <source>
        <dbReference type="Proteomes" id="UP000199079"/>
    </source>
</evidence>
<keyword evidence="7" id="KW-0694">RNA-binding</keyword>
<feature type="compositionally biased region" description="Gly residues" evidence="10">
    <location>
        <begin position="320"/>
        <end position="329"/>
    </location>
</feature>
<dbReference type="InterPro" id="IPR018164">
    <property type="entry name" value="Ala-tRNA-synth_IIc_N"/>
</dbReference>
<dbReference type="InterPro" id="IPR018165">
    <property type="entry name" value="Ala-tRNA-synth_IIc_core"/>
</dbReference>
<evidence type="ECO:0000259" key="11">
    <source>
        <dbReference type="PROSITE" id="PS50860"/>
    </source>
</evidence>
<dbReference type="InterPro" id="IPR050058">
    <property type="entry name" value="Ala-tRNA_ligase"/>
</dbReference>
<keyword evidence="2" id="KW-0820">tRNA-binding</keyword>
<dbReference type="SUPFAM" id="SSF55186">
    <property type="entry name" value="ThrRS/AlaRS common domain"/>
    <property type="match status" value="1"/>
</dbReference>
<dbReference type="InterPro" id="IPR009000">
    <property type="entry name" value="Transl_B-barrel_sf"/>
</dbReference>
<dbReference type="Pfam" id="PF07973">
    <property type="entry name" value="tRNA_SAD"/>
    <property type="match status" value="1"/>
</dbReference>
<keyword evidence="6" id="KW-0067">ATP-binding</keyword>
<evidence type="ECO:0000256" key="8">
    <source>
        <dbReference type="ARBA" id="ARBA00022917"/>
    </source>
</evidence>
<keyword evidence="3" id="KW-0436">Ligase</keyword>
<dbReference type="RefSeq" id="WP_092730553.1">
    <property type="nucleotide sequence ID" value="NZ_FNPC01000001.1"/>
</dbReference>
<accession>A0A1H3EHA0</accession>
<keyword evidence="13" id="KW-1185">Reference proteome</keyword>
<evidence type="ECO:0000313" key="12">
    <source>
        <dbReference type="EMBL" id="SDX77977.1"/>
    </source>
</evidence>
<comment type="similarity">
    <text evidence="1">Belongs to the class-II aminoacyl-tRNA synthetase family.</text>
</comment>
<dbReference type="Pfam" id="PF01411">
    <property type="entry name" value="tRNA-synt_2c"/>
    <property type="match status" value="1"/>
</dbReference>
<evidence type="ECO:0000256" key="4">
    <source>
        <dbReference type="ARBA" id="ARBA00022741"/>
    </source>
</evidence>
<dbReference type="InterPro" id="IPR018163">
    <property type="entry name" value="Thr/Ala-tRNA-synth_IIc_edit"/>
</dbReference>
<keyword evidence="9 12" id="KW-0030">Aminoacyl-tRNA synthetase</keyword>
<dbReference type="OrthoDB" id="11392at2157"/>
<keyword evidence="8" id="KW-0648">Protein biosynthesis</keyword>
<proteinExistence type="inferred from homology"/>
<dbReference type="GO" id="GO:0005524">
    <property type="term" value="F:ATP binding"/>
    <property type="evidence" value="ECO:0007669"/>
    <property type="project" value="UniProtKB-KW"/>
</dbReference>
<dbReference type="AlphaFoldDB" id="A0A1H3EHA0"/>
<dbReference type="SUPFAM" id="SSF50447">
    <property type="entry name" value="Translation proteins"/>
    <property type="match status" value="1"/>
</dbReference>
<evidence type="ECO:0000256" key="9">
    <source>
        <dbReference type="ARBA" id="ARBA00023146"/>
    </source>
</evidence>
<keyword evidence="4" id="KW-0547">Nucleotide-binding</keyword>
<dbReference type="Gene3D" id="3.10.310.40">
    <property type="match status" value="1"/>
</dbReference>
<dbReference type="Gene3D" id="2.40.30.130">
    <property type="match status" value="1"/>
</dbReference>
<feature type="compositionally biased region" description="Low complexity" evidence="10">
    <location>
        <begin position="330"/>
        <end position="344"/>
    </location>
</feature>
<dbReference type="SMART" id="SM00863">
    <property type="entry name" value="tRNA_SAD"/>
    <property type="match status" value="1"/>
</dbReference>
<dbReference type="PANTHER" id="PTHR11777:SF9">
    <property type="entry name" value="ALANINE--TRNA LIGASE, CYTOPLASMIC"/>
    <property type="match status" value="1"/>
</dbReference>
<feature type="domain" description="Alanyl-transfer RNA synthetases family profile" evidence="11">
    <location>
        <begin position="1"/>
        <end position="246"/>
    </location>
</feature>
<dbReference type="GO" id="GO:0002161">
    <property type="term" value="F:aminoacyl-tRNA deacylase activity"/>
    <property type="evidence" value="ECO:0007669"/>
    <property type="project" value="TreeGrafter"/>
</dbReference>
<keyword evidence="5" id="KW-0862">Zinc</keyword>
<dbReference type="EMBL" id="FNPC01000001">
    <property type="protein sequence ID" value="SDX77977.1"/>
    <property type="molecule type" value="Genomic_DNA"/>
</dbReference>
<dbReference type="Proteomes" id="UP000199079">
    <property type="component" value="Unassembled WGS sequence"/>
</dbReference>
<dbReference type="GO" id="GO:0004813">
    <property type="term" value="F:alanine-tRNA ligase activity"/>
    <property type="evidence" value="ECO:0007669"/>
    <property type="project" value="InterPro"/>
</dbReference>
<dbReference type="InterPro" id="IPR012947">
    <property type="entry name" value="tRNA_SAD"/>
</dbReference>